<protein>
    <submittedName>
        <fullName evidence="1">Uncharacterized protein</fullName>
    </submittedName>
</protein>
<comment type="caution">
    <text evidence="1">The sequence shown here is derived from an EMBL/GenBank/DDBJ whole genome shotgun (WGS) entry which is preliminary data.</text>
</comment>
<evidence type="ECO:0000313" key="1">
    <source>
        <dbReference type="EMBL" id="KRY89960.1"/>
    </source>
</evidence>
<dbReference type="AlphaFoldDB" id="A0A0V1FVB2"/>
<name>A0A0V1FVB2_TRIPS</name>
<keyword evidence="2" id="KW-1185">Reference proteome</keyword>
<proteinExistence type="predicted"/>
<evidence type="ECO:0000313" key="2">
    <source>
        <dbReference type="Proteomes" id="UP000054995"/>
    </source>
</evidence>
<sequence length="183" mass="20166">MSCNNTKRPQTVIIFSHEASTRSGAGYIFGNSKLVANRSSLNFGTYKVKHPSIELEASEKALSPTHQRIVPDAFVHLPKDQGKSSHFPLSEVTVDKRAHHGSIIRTIQLIVPTAPDTEQLPIATEVDSNKCHVASDIGGLNDRPTGGQTTGCPLAILTMVHLKIWHPFSRPMKRWSRVLKIQS</sequence>
<dbReference type="EMBL" id="JYDT01000026">
    <property type="protein sequence ID" value="KRY89960.1"/>
    <property type="molecule type" value="Genomic_DNA"/>
</dbReference>
<dbReference type="Proteomes" id="UP000054995">
    <property type="component" value="Unassembled WGS sequence"/>
</dbReference>
<reference evidence="1 2" key="1">
    <citation type="submission" date="2015-01" db="EMBL/GenBank/DDBJ databases">
        <title>Evolution of Trichinella species and genotypes.</title>
        <authorList>
            <person name="Korhonen P.K."/>
            <person name="Edoardo P."/>
            <person name="Giuseppe L.R."/>
            <person name="Gasser R.B."/>
        </authorList>
    </citation>
    <scope>NUCLEOTIDE SEQUENCE [LARGE SCALE GENOMIC DNA]</scope>
    <source>
        <strain evidence="1">ISS470</strain>
    </source>
</reference>
<gene>
    <name evidence="1" type="ORF">T4D_13996</name>
</gene>
<dbReference type="OrthoDB" id="10589480at2759"/>
<organism evidence="1 2">
    <name type="scientific">Trichinella pseudospiralis</name>
    <name type="common">Parasitic roundworm</name>
    <dbReference type="NCBI Taxonomy" id="6337"/>
    <lineage>
        <taxon>Eukaryota</taxon>
        <taxon>Metazoa</taxon>
        <taxon>Ecdysozoa</taxon>
        <taxon>Nematoda</taxon>
        <taxon>Enoplea</taxon>
        <taxon>Dorylaimia</taxon>
        <taxon>Trichinellida</taxon>
        <taxon>Trichinellidae</taxon>
        <taxon>Trichinella</taxon>
    </lineage>
</organism>
<accession>A0A0V1FVB2</accession>